<reference evidence="1" key="1">
    <citation type="submission" date="2022-01" db="EMBL/GenBank/DDBJ databases">
        <authorList>
            <person name="King R."/>
        </authorList>
    </citation>
    <scope>NUCLEOTIDE SEQUENCE</scope>
</reference>
<dbReference type="EMBL" id="OV725083">
    <property type="protein sequence ID" value="CAH1407066.1"/>
    <property type="molecule type" value="Genomic_DNA"/>
</dbReference>
<accession>A0A9P0MX76</accession>
<dbReference type="Proteomes" id="UP001152798">
    <property type="component" value="Chromosome 7"/>
</dbReference>
<sequence length="86" mass="10123">MKARRLRWVEHVARSNPSGSLYVTINSSIKEHVEDKKIGERALRGLERGTEKKRELSLCDRDPNYPLELILGRDAKLRHSRLFLRR</sequence>
<dbReference type="AlphaFoldDB" id="A0A9P0MX76"/>
<evidence type="ECO:0000313" key="1">
    <source>
        <dbReference type="EMBL" id="CAH1407066.1"/>
    </source>
</evidence>
<proteinExistence type="predicted"/>
<keyword evidence="2" id="KW-1185">Reference proteome</keyword>
<gene>
    <name evidence="1" type="ORF">NEZAVI_LOCUS14875</name>
</gene>
<protein>
    <submittedName>
        <fullName evidence="1">Uncharacterized protein</fullName>
    </submittedName>
</protein>
<name>A0A9P0MX76_NEZVI</name>
<organism evidence="1 2">
    <name type="scientific">Nezara viridula</name>
    <name type="common">Southern green stink bug</name>
    <name type="synonym">Cimex viridulus</name>
    <dbReference type="NCBI Taxonomy" id="85310"/>
    <lineage>
        <taxon>Eukaryota</taxon>
        <taxon>Metazoa</taxon>
        <taxon>Ecdysozoa</taxon>
        <taxon>Arthropoda</taxon>
        <taxon>Hexapoda</taxon>
        <taxon>Insecta</taxon>
        <taxon>Pterygota</taxon>
        <taxon>Neoptera</taxon>
        <taxon>Paraneoptera</taxon>
        <taxon>Hemiptera</taxon>
        <taxon>Heteroptera</taxon>
        <taxon>Panheteroptera</taxon>
        <taxon>Pentatomomorpha</taxon>
        <taxon>Pentatomoidea</taxon>
        <taxon>Pentatomidae</taxon>
        <taxon>Pentatominae</taxon>
        <taxon>Nezara</taxon>
    </lineage>
</organism>
<evidence type="ECO:0000313" key="2">
    <source>
        <dbReference type="Proteomes" id="UP001152798"/>
    </source>
</evidence>